<keyword evidence="3" id="KW-1185">Reference proteome</keyword>
<organism evidence="2 3">
    <name type="scientific">Araneus ventricosus</name>
    <name type="common">Orbweaver spider</name>
    <name type="synonym">Epeira ventricosa</name>
    <dbReference type="NCBI Taxonomy" id="182803"/>
    <lineage>
        <taxon>Eukaryota</taxon>
        <taxon>Metazoa</taxon>
        <taxon>Ecdysozoa</taxon>
        <taxon>Arthropoda</taxon>
        <taxon>Chelicerata</taxon>
        <taxon>Arachnida</taxon>
        <taxon>Araneae</taxon>
        <taxon>Araneomorphae</taxon>
        <taxon>Entelegynae</taxon>
        <taxon>Araneoidea</taxon>
        <taxon>Araneidae</taxon>
        <taxon>Araneus</taxon>
    </lineage>
</organism>
<dbReference type="AlphaFoldDB" id="A0A4Y2M3R9"/>
<evidence type="ECO:0000256" key="1">
    <source>
        <dbReference type="SAM" id="MobiDB-lite"/>
    </source>
</evidence>
<comment type="caution">
    <text evidence="2">The sequence shown here is derived from an EMBL/GenBank/DDBJ whole genome shotgun (WGS) entry which is preliminary data.</text>
</comment>
<dbReference type="EMBL" id="BGPR01006769">
    <property type="protein sequence ID" value="GBN21705.1"/>
    <property type="molecule type" value="Genomic_DNA"/>
</dbReference>
<reference evidence="2 3" key="1">
    <citation type="journal article" date="2019" name="Sci. Rep.">
        <title>Orb-weaving spider Araneus ventricosus genome elucidates the spidroin gene catalogue.</title>
        <authorList>
            <person name="Kono N."/>
            <person name="Nakamura H."/>
            <person name="Ohtoshi R."/>
            <person name="Moran D.A.P."/>
            <person name="Shinohara A."/>
            <person name="Yoshida Y."/>
            <person name="Fujiwara M."/>
            <person name="Mori M."/>
            <person name="Tomita M."/>
            <person name="Arakawa K."/>
        </authorList>
    </citation>
    <scope>NUCLEOTIDE SEQUENCE [LARGE SCALE GENOMIC DNA]</scope>
</reference>
<sequence>MCETYNARSIIARLLDITDGFFKIFGALVFEIVIVDCSPSENGAFVRPEAVLGDNGTKNRTVPFKTGHMTPSQNIRCFIHHRDAHSGESTDGGPNFFLVAPSDICCLVRPTPPPRHVGRPKLVANPNTRGRLTQDRKPPPPAMPFSNRKWSGL</sequence>
<dbReference type="Proteomes" id="UP000499080">
    <property type="component" value="Unassembled WGS sequence"/>
</dbReference>
<gene>
    <name evidence="2" type="ORF">AVEN_254420_1</name>
</gene>
<evidence type="ECO:0000313" key="2">
    <source>
        <dbReference type="EMBL" id="GBN21705.1"/>
    </source>
</evidence>
<evidence type="ECO:0000313" key="3">
    <source>
        <dbReference type="Proteomes" id="UP000499080"/>
    </source>
</evidence>
<feature type="region of interest" description="Disordered" evidence="1">
    <location>
        <begin position="116"/>
        <end position="153"/>
    </location>
</feature>
<name>A0A4Y2M3R9_ARAVE</name>
<proteinExistence type="predicted"/>
<accession>A0A4Y2M3R9</accession>
<protein>
    <submittedName>
        <fullName evidence="2">Uncharacterized protein</fullName>
    </submittedName>
</protein>